<evidence type="ECO:0000313" key="2">
    <source>
        <dbReference type="Proteomes" id="UP000005239"/>
    </source>
</evidence>
<sequence>MRIAALLLLVFGSTQCYLINLYNERPTPLTITTTRNGVLSAVILPAAANGVPSLTEMGEYGNFESSRFEYLNVHTATNPILMPSGDTWIDVEAGYADQPVNTDVAMRLDMSESMVLCNFMQNPLCYQPDGNFYDYTQVFTMQYLVGFQVRITFTNRNH</sequence>
<reference evidence="2" key="1">
    <citation type="journal article" date="2008" name="Nat. Genet.">
        <title>The Pristionchus pacificus genome provides a unique perspective on nematode lifestyle and parasitism.</title>
        <authorList>
            <person name="Dieterich C."/>
            <person name="Clifton S.W."/>
            <person name="Schuster L.N."/>
            <person name="Chinwalla A."/>
            <person name="Delehaunty K."/>
            <person name="Dinkelacker I."/>
            <person name="Fulton L."/>
            <person name="Fulton R."/>
            <person name="Godfrey J."/>
            <person name="Minx P."/>
            <person name="Mitreva M."/>
            <person name="Roeseler W."/>
            <person name="Tian H."/>
            <person name="Witte H."/>
            <person name="Yang S.P."/>
            <person name="Wilson R.K."/>
            <person name="Sommer R.J."/>
        </authorList>
    </citation>
    <scope>NUCLEOTIDE SEQUENCE [LARGE SCALE GENOMIC DNA]</scope>
    <source>
        <strain evidence="2">PS312</strain>
    </source>
</reference>
<organism evidence="1 2">
    <name type="scientific">Pristionchus pacificus</name>
    <name type="common">Parasitic nematode worm</name>
    <dbReference type="NCBI Taxonomy" id="54126"/>
    <lineage>
        <taxon>Eukaryota</taxon>
        <taxon>Metazoa</taxon>
        <taxon>Ecdysozoa</taxon>
        <taxon>Nematoda</taxon>
        <taxon>Chromadorea</taxon>
        <taxon>Rhabditida</taxon>
        <taxon>Rhabditina</taxon>
        <taxon>Diplogasteromorpha</taxon>
        <taxon>Diplogasteroidea</taxon>
        <taxon>Neodiplogasteridae</taxon>
        <taxon>Pristionchus</taxon>
    </lineage>
</organism>
<evidence type="ECO:0000313" key="1">
    <source>
        <dbReference type="EnsemblMetazoa" id="PPA09830.1"/>
    </source>
</evidence>
<accession>A0A2A6B9G2</accession>
<keyword evidence="2" id="KW-1185">Reference proteome</keyword>
<proteinExistence type="predicted"/>
<dbReference type="Proteomes" id="UP000005239">
    <property type="component" value="Unassembled WGS sequence"/>
</dbReference>
<reference evidence="1" key="2">
    <citation type="submission" date="2022-06" db="UniProtKB">
        <authorList>
            <consortium name="EnsemblMetazoa"/>
        </authorList>
    </citation>
    <scope>IDENTIFICATION</scope>
    <source>
        <strain evidence="1">PS312</strain>
    </source>
</reference>
<dbReference type="EnsemblMetazoa" id="PPA09830.1">
    <property type="protein sequence ID" value="PPA09830.1"/>
    <property type="gene ID" value="WBGene00099384"/>
</dbReference>
<name>A0A2A6B9G2_PRIPA</name>
<protein>
    <submittedName>
        <fullName evidence="1">Uncharacterized protein</fullName>
    </submittedName>
</protein>
<accession>A0A8R1YAH2</accession>
<gene>
    <name evidence="1" type="primary">WBGene00099384</name>
</gene>
<dbReference type="AlphaFoldDB" id="A0A2A6B9G2"/>